<gene>
    <name evidence="2" type="ORF">SI7747_14017341</name>
</gene>
<name>A0A7I8JL86_SPIIN</name>
<evidence type="ECO:0000313" key="3">
    <source>
        <dbReference type="Proteomes" id="UP001189122"/>
    </source>
</evidence>
<dbReference type="PROSITE" id="PS51257">
    <property type="entry name" value="PROKAR_LIPOPROTEIN"/>
    <property type="match status" value="1"/>
</dbReference>
<evidence type="ECO:0000256" key="1">
    <source>
        <dbReference type="SAM" id="MobiDB-lite"/>
    </source>
</evidence>
<evidence type="ECO:0000313" key="2">
    <source>
        <dbReference type="EMBL" id="CAA2631693.1"/>
    </source>
</evidence>
<accession>A0A7I8JL86</accession>
<feature type="compositionally biased region" description="Low complexity" evidence="1">
    <location>
        <begin position="164"/>
        <end position="174"/>
    </location>
</feature>
<dbReference type="AlphaFoldDB" id="A0A7I8JL86"/>
<proteinExistence type="predicted"/>
<feature type="region of interest" description="Disordered" evidence="1">
    <location>
        <begin position="164"/>
        <end position="188"/>
    </location>
</feature>
<protein>
    <submittedName>
        <fullName evidence="2">Uncharacterized protein</fullName>
    </submittedName>
</protein>
<feature type="compositionally biased region" description="Pro residues" evidence="1">
    <location>
        <begin position="175"/>
        <end position="184"/>
    </location>
</feature>
<dbReference type="Proteomes" id="UP001189122">
    <property type="component" value="Unassembled WGS sequence"/>
</dbReference>
<keyword evidence="3" id="KW-1185">Reference proteome</keyword>
<sequence length="345" mass="38575">MRKDGSVGGAMWGGGGAAGVAPFSFSCLDISSLHRHPCFRPLSRPPSPTFPLPPLKICSPALRRTANKRVLLPPIRQRCRALRSDGRLPAGVPKHVAVVRSRALRCLPHVFGKPWFKCEWVSNNPNATTIRAKAYKMLPDWGYGRVYTVVRRQLHLLAGPNATTSAASSSCTLTTPPPHSPKPPGSYDESRFHPPFNSHFVFHDAGGVSPEVRECSSRGCERGRATGTRHRVQEEYDGYYYKFQFLVVNDCLQHDTGTPPIGPFYFDVDDEWGFEKLVFWNSITRARNAFATGVHMSENVVGKALHTRRRRRSDTTYPRLPLIRSPTSYDDSMQRIAGAVKRFGE</sequence>
<dbReference type="EMBL" id="LR743601">
    <property type="protein sequence ID" value="CAA2631693.1"/>
    <property type="molecule type" value="Genomic_DNA"/>
</dbReference>
<organism evidence="2">
    <name type="scientific">Spirodela intermedia</name>
    <name type="common">Intermediate duckweed</name>
    <dbReference type="NCBI Taxonomy" id="51605"/>
    <lineage>
        <taxon>Eukaryota</taxon>
        <taxon>Viridiplantae</taxon>
        <taxon>Streptophyta</taxon>
        <taxon>Embryophyta</taxon>
        <taxon>Tracheophyta</taxon>
        <taxon>Spermatophyta</taxon>
        <taxon>Magnoliopsida</taxon>
        <taxon>Liliopsida</taxon>
        <taxon>Araceae</taxon>
        <taxon>Lemnoideae</taxon>
        <taxon>Spirodela</taxon>
    </lineage>
</organism>
<reference evidence="2 3" key="1">
    <citation type="submission" date="2019-12" db="EMBL/GenBank/DDBJ databases">
        <authorList>
            <person name="Scholz U."/>
            <person name="Mascher M."/>
            <person name="Fiebig A."/>
        </authorList>
    </citation>
    <scope>NUCLEOTIDE SEQUENCE</scope>
</reference>
<dbReference type="EMBL" id="CACRZD030000014">
    <property type="protein sequence ID" value="CAA6670936.1"/>
    <property type="molecule type" value="Genomic_DNA"/>
</dbReference>